<dbReference type="EMBL" id="SLWX01000001">
    <property type="protein sequence ID" value="TCO78197.1"/>
    <property type="molecule type" value="Genomic_DNA"/>
</dbReference>
<reference evidence="1 2" key="1">
    <citation type="submission" date="2019-03" db="EMBL/GenBank/DDBJ databases">
        <title>Genomic Encyclopedia of Type Strains, Phase IV (KMG-IV): sequencing the most valuable type-strain genomes for metagenomic binning, comparative biology and taxonomic classification.</title>
        <authorList>
            <person name="Goeker M."/>
        </authorList>
    </citation>
    <scope>NUCLEOTIDE SEQUENCE [LARGE SCALE GENOMIC DNA]</scope>
    <source>
        <strain evidence="1 2">DSM 23344</strain>
    </source>
</reference>
<evidence type="ECO:0000313" key="2">
    <source>
        <dbReference type="Proteomes" id="UP000294980"/>
    </source>
</evidence>
<organism evidence="1 2">
    <name type="scientific">Chromatocurvus halotolerans</name>
    <dbReference type="NCBI Taxonomy" id="1132028"/>
    <lineage>
        <taxon>Bacteria</taxon>
        <taxon>Pseudomonadati</taxon>
        <taxon>Pseudomonadota</taxon>
        <taxon>Gammaproteobacteria</taxon>
        <taxon>Cellvibrionales</taxon>
        <taxon>Halieaceae</taxon>
        <taxon>Chromatocurvus</taxon>
    </lineage>
</organism>
<proteinExistence type="predicted"/>
<dbReference type="Pfam" id="PF18918">
    <property type="entry name" value="DUF5669"/>
    <property type="match status" value="1"/>
</dbReference>
<dbReference type="Proteomes" id="UP000294980">
    <property type="component" value="Unassembled WGS sequence"/>
</dbReference>
<dbReference type="AlphaFoldDB" id="A0A4R2KZ51"/>
<dbReference type="NCBIfam" id="TIGR02647">
    <property type="entry name" value="DNA"/>
    <property type="match status" value="1"/>
</dbReference>
<dbReference type="RefSeq" id="WP_117316155.1">
    <property type="nucleotide sequence ID" value="NZ_QQSW01000006.1"/>
</dbReference>
<dbReference type="OrthoDB" id="5600572at2"/>
<dbReference type="InterPro" id="IPR013468">
    <property type="entry name" value="CHP02647"/>
</dbReference>
<gene>
    <name evidence="1" type="ORF">EV688_1019</name>
</gene>
<name>A0A4R2KZ51_9GAMM</name>
<accession>A0A4R2KZ51</accession>
<protein>
    <submittedName>
        <fullName evidence="1">Uncharacterized protein (TIGR02647 family)</fullName>
    </submittedName>
</protein>
<sequence length="85" mass="9180">MTIDLEMTQEMSLLLKFDPDSMQHGLKIHSDADPAIVAAGERLHAKGLIDQPDGGFLTSLGHQATEHVRALHQILGAAPDTRIEG</sequence>
<comment type="caution">
    <text evidence="1">The sequence shown here is derived from an EMBL/GenBank/DDBJ whole genome shotgun (WGS) entry which is preliminary data.</text>
</comment>
<evidence type="ECO:0000313" key="1">
    <source>
        <dbReference type="EMBL" id="TCO78197.1"/>
    </source>
</evidence>
<keyword evidence="2" id="KW-1185">Reference proteome</keyword>